<dbReference type="InterPro" id="IPR013083">
    <property type="entry name" value="Znf_RING/FYVE/PHD"/>
</dbReference>
<evidence type="ECO:0000256" key="3">
    <source>
        <dbReference type="ARBA" id="ARBA00004906"/>
    </source>
</evidence>
<evidence type="ECO:0000256" key="5">
    <source>
        <dbReference type="ARBA" id="ARBA00022679"/>
    </source>
</evidence>
<feature type="domain" description="RING-type" evidence="15">
    <location>
        <begin position="104"/>
        <end position="146"/>
    </location>
</feature>
<dbReference type="OrthoDB" id="8062037at2759"/>
<dbReference type="GO" id="GO:0061630">
    <property type="term" value="F:ubiquitin protein ligase activity"/>
    <property type="evidence" value="ECO:0007669"/>
    <property type="project" value="UniProtKB-EC"/>
</dbReference>
<keyword evidence="7" id="KW-0479">Metal-binding</keyword>
<accession>A0A835SBB6</accession>
<dbReference type="Proteomes" id="UP000639772">
    <property type="component" value="Chromosome 1"/>
</dbReference>
<dbReference type="InterPro" id="IPR001841">
    <property type="entry name" value="Znf_RING"/>
</dbReference>
<keyword evidence="6 14" id="KW-0812">Transmembrane</keyword>
<dbReference type="Gene3D" id="3.30.40.10">
    <property type="entry name" value="Zinc/RING finger domain, C3HC4 (zinc finger)"/>
    <property type="match status" value="1"/>
</dbReference>
<dbReference type="EMBL" id="JADCNM010000001">
    <property type="protein sequence ID" value="KAG0503850.1"/>
    <property type="molecule type" value="Genomic_DNA"/>
</dbReference>
<protein>
    <recommendedName>
        <fullName evidence="4">RING-type E3 ubiquitin transferase</fullName>
        <ecNumber evidence="4">2.3.2.27</ecNumber>
    </recommendedName>
</protein>
<sequence>MGSLDLSHSDGNDVENSSGMAINISGEVMTAAVVFVFLLFILVLFLYLYFKYYLDGSSSPRRFAQLISAAGHATNPSRGVESSTVRSIPVIIYKQSEFKDWLECSVCLCDLTDGEETRLLPKCNHGFHLECIDTWFQSHSTCPLCRCPVGSDTAIAVREDAPVVSVSGDRQALESLALPTNVLFWGNQEGVNIGVSFPGK</sequence>
<dbReference type="PANTHER" id="PTHR46913:SF1">
    <property type="entry name" value="RING-H2 FINGER PROTEIN ATL16"/>
    <property type="match status" value="1"/>
</dbReference>
<dbReference type="AlphaFoldDB" id="A0A835SBB6"/>
<evidence type="ECO:0000313" key="17">
    <source>
        <dbReference type="Proteomes" id="UP000639772"/>
    </source>
</evidence>
<evidence type="ECO:0000256" key="9">
    <source>
        <dbReference type="ARBA" id="ARBA00022786"/>
    </source>
</evidence>
<dbReference type="GO" id="GO:0008270">
    <property type="term" value="F:zinc ion binding"/>
    <property type="evidence" value="ECO:0007669"/>
    <property type="project" value="UniProtKB-KW"/>
</dbReference>
<evidence type="ECO:0000313" key="16">
    <source>
        <dbReference type="EMBL" id="KAG0503850.1"/>
    </source>
</evidence>
<dbReference type="GO" id="GO:0016567">
    <property type="term" value="P:protein ubiquitination"/>
    <property type="evidence" value="ECO:0007669"/>
    <property type="project" value="UniProtKB-UniPathway"/>
</dbReference>
<evidence type="ECO:0000256" key="10">
    <source>
        <dbReference type="ARBA" id="ARBA00022833"/>
    </source>
</evidence>
<proteinExistence type="predicted"/>
<evidence type="ECO:0000256" key="4">
    <source>
        <dbReference type="ARBA" id="ARBA00012483"/>
    </source>
</evidence>
<dbReference type="InterPro" id="IPR044600">
    <property type="entry name" value="ATL1/ATL16-like"/>
</dbReference>
<dbReference type="PROSITE" id="PS50089">
    <property type="entry name" value="ZF_RING_2"/>
    <property type="match status" value="1"/>
</dbReference>
<evidence type="ECO:0000256" key="7">
    <source>
        <dbReference type="ARBA" id="ARBA00022723"/>
    </source>
</evidence>
<reference evidence="16 17" key="1">
    <citation type="journal article" date="2020" name="Nat. Food">
        <title>A phased Vanilla planifolia genome enables genetic improvement of flavour and production.</title>
        <authorList>
            <person name="Hasing T."/>
            <person name="Tang H."/>
            <person name="Brym M."/>
            <person name="Khazi F."/>
            <person name="Huang T."/>
            <person name="Chambers A.H."/>
        </authorList>
    </citation>
    <scope>NUCLEOTIDE SEQUENCE [LARGE SCALE GENOMIC DNA]</scope>
    <source>
        <tissue evidence="16">Leaf</tissue>
    </source>
</reference>
<organism evidence="16 17">
    <name type="scientific">Vanilla planifolia</name>
    <name type="common">Vanilla</name>
    <dbReference type="NCBI Taxonomy" id="51239"/>
    <lineage>
        <taxon>Eukaryota</taxon>
        <taxon>Viridiplantae</taxon>
        <taxon>Streptophyta</taxon>
        <taxon>Embryophyta</taxon>
        <taxon>Tracheophyta</taxon>
        <taxon>Spermatophyta</taxon>
        <taxon>Magnoliopsida</taxon>
        <taxon>Liliopsida</taxon>
        <taxon>Asparagales</taxon>
        <taxon>Orchidaceae</taxon>
        <taxon>Vanilloideae</taxon>
        <taxon>Vanilleae</taxon>
        <taxon>Vanilla</taxon>
    </lineage>
</organism>
<dbReference type="PANTHER" id="PTHR46913">
    <property type="entry name" value="RING-H2 FINGER PROTEIN ATL16"/>
    <property type="match status" value="1"/>
</dbReference>
<dbReference type="SUPFAM" id="SSF57850">
    <property type="entry name" value="RING/U-box"/>
    <property type="match status" value="1"/>
</dbReference>
<feature type="transmembrane region" description="Helical" evidence="14">
    <location>
        <begin position="28"/>
        <end position="50"/>
    </location>
</feature>
<keyword evidence="12 14" id="KW-0472">Membrane</keyword>
<dbReference type="FunFam" id="3.30.40.10:FF:000187">
    <property type="entry name" value="E3 ubiquitin-protein ligase ATL6"/>
    <property type="match status" value="1"/>
</dbReference>
<evidence type="ECO:0000256" key="11">
    <source>
        <dbReference type="ARBA" id="ARBA00022989"/>
    </source>
</evidence>
<evidence type="ECO:0000259" key="15">
    <source>
        <dbReference type="PROSITE" id="PS50089"/>
    </source>
</evidence>
<dbReference type="GO" id="GO:0016020">
    <property type="term" value="C:membrane"/>
    <property type="evidence" value="ECO:0007669"/>
    <property type="project" value="UniProtKB-SubCell"/>
</dbReference>
<keyword evidence="8 13" id="KW-0863">Zinc-finger</keyword>
<dbReference type="Pfam" id="PF13639">
    <property type="entry name" value="zf-RING_2"/>
    <property type="match status" value="1"/>
</dbReference>
<comment type="catalytic activity">
    <reaction evidence="1">
        <text>S-ubiquitinyl-[E2 ubiquitin-conjugating enzyme]-L-cysteine + [acceptor protein]-L-lysine = [E2 ubiquitin-conjugating enzyme]-L-cysteine + N(6)-ubiquitinyl-[acceptor protein]-L-lysine.</text>
        <dbReference type="EC" id="2.3.2.27"/>
    </reaction>
</comment>
<evidence type="ECO:0000256" key="1">
    <source>
        <dbReference type="ARBA" id="ARBA00000900"/>
    </source>
</evidence>
<evidence type="ECO:0000256" key="13">
    <source>
        <dbReference type="PROSITE-ProRule" id="PRU00175"/>
    </source>
</evidence>
<keyword evidence="10" id="KW-0862">Zinc</keyword>
<gene>
    <name evidence="16" type="ORF">HPP92_003922</name>
</gene>
<evidence type="ECO:0000256" key="14">
    <source>
        <dbReference type="SAM" id="Phobius"/>
    </source>
</evidence>
<evidence type="ECO:0000256" key="8">
    <source>
        <dbReference type="ARBA" id="ARBA00022771"/>
    </source>
</evidence>
<comment type="caution">
    <text evidence="16">The sequence shown here is derived from an EMBL/GenBank/DDBJ whole genome shotgun (WGS) entry which is preliminary data.</text>
</comment>
<dbReference type="CDD" id="cd16461">
    <property type="entry name" value="RING-H2_EL5-like"/>
    <property type="match status" value="1"/>
</dbReference>
<keyword evidence="9" id="KW-0833">Ubl conjugation pathway</keyword>
<evidence type="ECO:0000256" key="2">
    <source>
        <dbReference type="ARBA" id="ARBA00004167"/>
    </source>
</evidence>
<dbReference type="EC" id="2.3.2.27" evidence="4"/>
<dbReference type="SMART" id="SM00184">
    <property type="entry name" value="RING"/>
    <property type="match status" value="1"/>
</dbReference>
<name>A0A835SBB6_VANPL</name>
<comment type="subcellular location">
    <subcellularLocation>
        <location evidence="2">Membrane</location>
        <topology evidence="2">Single-pass membrane protein</topology>
    </subcellularLocation>
</comment>
<comment type="pathway">
    <text evidence="3">Protein modification; protein ubiquitination.</text>
</comment>
<keyword evidence="5" id="KW-0808">Transferase</keyword>
<evidence type="ECO:0000256" key="12">
    <source>
        <dbReference type="ARBA" id="ARBA00023136"/>
    </source>
</evidence>
<keyword evidence="11 14" id="KW-1133">Transmembrane helix</keyword>
<evidence type="ECO:0000256" key="6">
    <source>
        <dbReference type="ARBA" id="ARBA00022692"/>
    </source>
</evidence>
<dbReference type="UniPathway" id="UPA00143"/>